<dbReference type="PANTHER" id="PTHR48009:SF12">
    <property type="entry name" value="LEUCINE-RICH REPEAT RECEPTOR-LIKE PROTEIN KINASE PEPR2"/>
    <property type="match status" value="1"/>
</dbReference>
<comment type="subcellular location">
    <subcellularLocation>
        <location evidence="2">Membrane</location>
    </subcellularLocation>
    <subcellularLocation>
        <location evidence="1">Secreted</location>
        <location evidence="1">Cell wall</location>
    </subcellularLocation>
</comment>
<evidence type="ECO:0000256" key="6">
    <source>
        <dbReference type="ARBA" id="ARBA00022737"/>
    </source>
</evidence>
<dbReference type="OrthoDB" id="676979at2759"/>
<evidence type="ECO:0000256" key="1">
    <source>
        <dbReference type="ARBA" id="ARBA00004191"/>
    </source>
</evidence>
<name>A0A8J4VWP0_9ROSI</name>
<keyword evidence="5" id="KW-0732">Signal</keyword>
<accession>A0A8J4VWP0</accession>
<dbReference type="Pfam" id="PF23598">
    <property type="entry name" value="LRR_14"/>
    <property type="match status" value="1"/>
</dbReference>
<organism evidence="10 11">
    <name type="scientific">Castanea mollissima</name>
    <name type="common">Chinese chestnut</name>
    <dbReference type="NCBI Taxonomy" id="60419"/>
    <lineage>
        <taxon>Eukaryota</taxon>
        <taxon>Viridiplantae</taxon>
        <taxon>Streptophyta</taxon>
        <taxon>Embryophyta</taxon>
        <taxon>Tracheophyta</taxon>
        <taxon>Spermatophyta</taxon>
        <taxon>Magnoliopsida</taxon>
        <taxon>eudicotyledons</taxon>
        <taxon>Gunneridae</taxon>
        <taxon>Pentapetalae</taxon>
        <taxon>rosids</taxon>
        <taxon>fabids</taxon>
        <taxon>Fagales</taxon>
        <taxon>Fagaceae</taxon>
        <taxon>Castanea</taxon>
    </lineage>
</organism>
<dbReference type="SUPFAM" id="SSF52058">
    <property type="entry name" value="L domain-like"/>
    <property type="match status" value="1"/>
</dbReference>
<dbReference type="EMBL" id="JRKL02001701">
    <property type="protein sequence ID" value="KAF3962546.1"/>
    <property type="molecule type" value="Genomic_DNA"/>
</dbReference>
<dbReference type="InterPro" id="IPR001611">
    <property type="entry name" value="Leu-rich_rpt"/>
</dbReference>
<dbReference type="AlphaFoldDB" id="A0A8J4VWP0"/>
<dbReference type="GO" id="GO:0016020">
    <property type="term" value="C:membrane"/>
    <property type="evidence" value="ECO:0007669"/>
    <property type="project" value="UniProtKB-SubCell"/>
</dbReference>
<dbReference type="Proteomes" id="UP000737018">
    <property type="component" value="Unassembled WGS sequence"/>
</dbReference>
<keyword evidence="6" id="KW-0677">Repeat</keyword>
<proteinExistence type="inferred from homology"/>
<comment type="similarity">
    <text evidence="8">Belongs to the polygalacturonase-inhibiting protein family.</text>
</comment>
<evidence type="ECO:0000313" key="10">
    <source>
        <dbReference type="EMBL" id="KAF3962546.1"/>
    </source>
</evidence>
<dbReference type="PANTHER" id="PTHR48009">
    <property type="entry name" value="LEUCINE-RICH REPEAT (LRR) FAMILY PROTEIN"/>
    <property type="match status" value="1"/>
</dbReference>
<gene>
    <name evidence="10" type="ORF">CMV_012952</name>
</gene>
<evidence type="ECO:0000256" key="3">
    <source>
        <dbReference type="ARBA" id="ARBA00022512"/>
    </source>
</evidence>
<feature type="domain" description="Disease resistance R13L4/SHOC-2-like LRR" evidence="9">
    <location>
        <begin position="178"/>
        <end position="409"/>
    </location>
</feature>
<evidence type="ECO:0000256" key="4">
    <source>
        <dbReference type="ARBA" id="ARBA00022614"/>
    </source>
</evidence>
<evidence type="ECO:0000256" key="2">
    <source>
        <dbReference type="ARBA" id="ARBA00004370"/>
    </source>
</evidence>
<keyword evidence="11" id="KW-1185">Reference proteome</keyword>
<reference evidence="10" key="1">
    <citation type="submission" date="2020-03" db="EMBL/GenBank/DDBJ databases">
        <title>Castanea mollissima Vanexum genome sequencing.</title>
        <authorList>
            <person name="Staton M."/>
        </authorList>
    </citation>
    <scope>NUCLEOTIDE SEQUENCE</scope>
    <source>
        <tissue evidence="10">Leaf</tissue>
    </source>
</reference>
<evidence type="ECO:0000256" key="8">
    <source>
        <dbReference type="ARBA" id="ARBA00038043"/>
    </source>
</evidence>
<dbReference type="FunFam" id="3.80.10.10:FF:000400">
    <property type="entry name" value="Nuclear pore complex protein NUP107"/>
    <property type="match status" value="1"/>
</dbReference>
<protein>
    <recommendedName>
        <fullName evidence="9">Disease resistance R13L4/SHOC-2-like LRR domain-containing protein</fullName>
    </recommendedName>
</protein>
<evidence type="ECO:0000313" key="11">
    <source>
        <dbReference type="Proteomes" id="UP000737018"/>
    </source>
</evidence>
<keyword evidence="7" id="KW-0472">Membrane</keyword>
<keyword evidence="4" id="KW-0433">Leucine-rich repeat</keyword>
<dbReference type="Gene3D" id="3.80.10.10">
    <property type="entry name" value="Ribonuclease Inhibitor"/>
    <property type="match status" value="3"/>
</dbReference>
<dbReference type="PROSITE" id="PS51450">
    <property type="entry name" value="LRR"/>
    <property type="match status" value="1"/>
</dbReference>
<dbReference type="InterPro" id="IPR055414">
    <property type="entry name" value="LRR_R13L4/SHOC2-like"/>
</dbReference>
<keyword evidence="3" id="KW-0964">Secreted</keyword>
<evidence type="ECO:0000256" key="7">
    <source>
        <dbReference type="ARBA" id="ARBA00023136"/>
    </source>
</evidence>
<dbReference type="InterPro" id="IPR032675">
    <property type="entry name" value="LRR_dom_sf"/>
</dbReference>
<evidence type="ECO:0000259" key="9">
    <source>
        <dbReference type="Pfam" id="PF23598"/>
    </source>
</evidence>
<dbReference type="InterPro" id="IPR053213">
    <property type="entry name" value="RLP29"/>
</dbReference>
<keyword evidence="3" id="KW-0134">Cell wall</keyword>
<comment type="caution">
    <text evidence="10">The sequence shown here is derived from an EMBL/GenBank/DDBJ whole genome shotgun (WGS) entry which is preliminary data.</text>
</comment>
<evidence type="ECO:0000256" key="5">
    <source>
        <dbReference type="ARBA" id="ARBA00022729"/>
    </source>
</evidence>
<sequence>MASQILNDLMSYHVHVGPLSHNFVYILKNLSTSPYKYNLNLNLSSSVPLFLSSSTLRSTKSPSNLRKAMAQYKYNGAFYDLSLLLLMFIFSQRFFLVDSTTDPADIKVLKDLKNGLNPKSIVPGSCLSSWDFTLDPCDHVFSNHFTCGFRCDRVVSGSFRVTEITLDPAGYSGSLTSTTWSLPYLQTLEISDNSFSSSIPDSLSNLTRLRRLSLSRNSLSGPIPDSLGSLSQLHELYLDNNELNGPIPLTLNKLVSLKRLEVQRNNLTGKIPKLGSLRNLCFFDASDNELSGEVPLTLPKALVEVSVRNNNLQGNLPESLANLGYLQVLDLSHNRLCGPVISVLFDHLSLQQLTLSHNNFTSLEVPSNYVNSRLIALDLSYNELRGLLPASIGLMPKLSALSLEHNKFTGMIPMEYAMKAAVPAGAGTTASFQRLLLGGNYLFGLIPAAFIGLKPGSVNVSLVDNCLYMCPDRFFFCQGGVQKSLVDCKNFGPVIP</sequence>